<evidence type="ECO:0000256" key="2">
    <source>
        <dbReference type="SAM" id="Phobius"/>
    </source>
</evidence>
<keyword evidence="2" id="KW-0812">Transmembrane</keyword>
<feature type="transmembrane region" description="Helical" evidence="2">
    <location>
        <begin position="562"/>
        <end position="581"/>
    </location>
</feature>
<keyword evidence="2" id="KW-1133">Transmembrane helix</keyword>
<name>A0AAD1XM07_EUPCR</name>
<accession>A0AAD1XM07</accession>
<proteinExistence type="predicted"/>
<feature type="transmembrane region" description="Helical" evidence="2">
    <location>
        <begin position="768"/>
        <end position="788"/>
    </location>
</feature>
<keyword evidence="4" id="KW-1185">Reference proteome</keyword>
<feature type="region of interest" description="Disordered" evidence="1">
    <location>
        <begin position="879"/>
        <end position="925"/>
    </location>
</feature>
<evidence type="ECO:0000256" key="1">
    <source>
        <dbReference type="SAM" id="MobiDB-lite"/>
    </source>
</evidence>
<evidence type="ECO:0000313" key="3">
    <source>
        <dbReference type="EMBL" id="CAI2375119.1"/>
    </source>
</evidence>
<dbReference type="Proteomes" id="UP001295684">
    <property type="component" value="Unassembled WGS sequence"/>
</dbReference>
<feature type="transmembrane region" description="Helical" evidence="2">
    <location>
        <begin position="631"/>
        <end position="655"/>
    </location>
</feature>
<feature type="transmembrane region" description="Helical" evidence="2">
    <location>
        <begin position="534"/>
        <end position="555"/>
    </location>
</feature>
<feature type="compositionally biased region" description="Basic and acidic residues" evidence="1">
    <location>
        <begin position="888"/>
        <end position="897"/>
    </location>
</feature>
<feature type="transmembrane region" description="Helical" evidence="2">
    <location>
        <begin position="820"/>
        <end position="837"/>
    </location>
</feature>
<comment type="caution">
    <text evidence="3">The sequence shown here is derived from an EMBL/GenBank/DDBJ whole genome shotgun (WGS) entry which is preliminary data.</text>
</comment>
<keyword evidence="2" id="KW-0472">Membrane</keyword>
<sequence length="925" mass="104866">MILGVSRSLIREQDLLCGQRDSPFTKIVGNNVTATGQLNSVALLNKNQEILLCGAYSYVSTKGIIGSSSKDGDLKWAYSLHMPCVFIYADDKESSIYSILYTSSFGIEVHSYNSENSLDRNYMYALEDANIASVDDATINGDFNWVLLTKTDNTCYMIMITKIRRKSYKCSSTISLKSFRFINSDPLVIGNDASGVIYSTRLYSDRFEIKWQRKIEGATSTDMFLYDSNDSSDTSNALAVFITSPNNYPMIVSYSYEDGSIIKVSVFEYSMTSPRILYSSIQKDYILTGEVSATNQLAFVRFSESFHFGDLRATEANSNLYTLVPGTIALDTNSSLIFGGKNGDNKLLYYMTGEDLSAYSCVLGGSSRIPKVDISKSKKNLTLNPKTSATQDGGYFNLTNDASNAKWDNKTGRQFGYDTTMAATSNCTTPLNSHWIKPRFVSDRYSMRFHTVCNGVTNAQESISNLSLSLEVMKNSDKSIQTNPILYTEAGNIDIVTTQLDPGEYTYALKAYPKDNLANGYIEIAFNYKVEQSLVMILMNVVIYVLLCLFVIDALVNNNYKFLRYFIFSLQLIHFTSMIYVKSPPSSVFFSNAISLSSFTNFWMTRMMMKDPIETDSISFFNAGLETRHSLLILFFPILLSVFIGLCLLATYYLVKWNIIVFSDKQKKLSVMSKIKKNYWKSIVKFIWEIEFPYFLLIPLYELTQANFSGGILSIISYIFAILVLLLNLTLTFILQLYNLKKLSEKSVNEETKWNVLDCNSFSSNSSLVFESIFFVCHRIIIVVLLLIQTSISSFEVTFVMFTVNSMAFALTWNMSTIPSLIPVIIFGFITISFTSYNLDMYDKQKIGLIGNFLVVLFYIAFGGLRVQNIIQAYKKRKEVKEKKGKKGKEEEKRDVTDQNLGKEPYRSEVEQDEPMDGLREDLRY</sequence>
<protein>
    <submittedName>
        <fullName evidence="3">Uncharacterized protein</fullName>
    </submittedName>
</protein>
<dbReference type="AlphaFoldDB" id="A0AAD1XM07"/>
<feature type="transmembrane region" description="Helical" evidence="2">
    <location>
        <begin position="715"/>
        <end position="738"/>
    </location>
</feature>
<gene>
    <name evidence="3" type="ORF">ECRASSUSDP1_LOCUS16479</name>
</gene>
<feature type="transmembrane region" description="Helical" evidence="2">
    <location>
        <begin position="849"/>
        <end position="867"/>
    </location>
</feature>
<reference evidence="3" key="1">
    <citation type="submission" date="2023-07" db="EMBL/GenBank/DDBJ databases">
        <authorList>
            <consortium name="AG Swart"/>
            <person name="Singh M."/>
            <person name="Singh A."/>
            <person name="Seah K."/>
            <person name="Emmerich C."/>
        </authorList>
    </citation>
    <scope>NUCLEOTIDE SEQUENCE</scope>
    <source>
        <strain evidence="3">DP1</strain>
    </source>
</reference>
<evidence type="ECO:0000313" key="4">
    <source>
        <dbReference type="Proteomes" id="UP001295684"/>
    </source>
</evidence>
<organism evidence="3 4">
    <name type="scientific">Euplotes crassus</name>
    <dbReference type="NCBI Taxonomy" id="5936"/>
    <lineage>
        <taxon>Eukaryota</taxon>
        <taxon>Sar</taxon>
        <taxon>Alveolata</taxon>
        <taxon>Ciliophora</taxon>
        <taxon>Intramacronucleata</taxon>
        <taxon>Spirotrichea</taxon>
        <taxon>Hypotrichia</taxon>
        <taxon>Euplotida</taxon>
        <taxon>Euplotidae</taxon>
        <taxon>Moneuplotes</taxon>
    </lineage>
</organism>
<dbReference type="EMBL" id="CAMPGE010016570">
    <property type="protein sequence ID" value="CAI2375119.1"/>
    <property type="molecule type" value="Genomic_DNA"/>
</dbReference>